<name>Q8FSU3_COREF</name>
<reference evidence="3 4" key="1">
    <citation type="journal article" date="2003" name="Genome Res.">
        <title>Comparative complete genome sequence analysis of the amino acid replacements responsible for the thermostability of Corynebacterium efficiens.</title>
        <authorList>
            <person name="Nishio Y."/>
            <person name="Nakamura Y."/>
            <person name="Kawarabayasi Y."/>
            <person name="Usuda Y."/>
            <person name="Kimura E."/>
            <person name="Sugimoto S."/>
            <person name="Matsui K."/>
            <person name="Yamagishi A."/>
            <person name="Kikuchi H."/>
            <person name="Ikeo K."/>
            <person name="Gojobori T."/>
        </authorList>
    </citation>
    <scope>NUCLEOTIDE SEQUENCE [LARGE SCALE GENOMIC DNA]</scope>
    <source>
        <strain evidence="4">DSM 44549 / YS-314 / AJ 12310 / JCM 11189 / NBRC 100395</strain>
    </source>
</reference>
<dbReference type="STRING" id="196164.gene:10740685"/>
<keyword evidence="2" id="KW-0472">Membrane</keyword>
<evidence type="ECO:0000256" key="2">
    <source>
        <dbReference type="SAM" id="Phobius"/>
    </source>
</evidence>
<organism evidence="3 4">
    <name type="scientific">Corynebacterium efficiens (strain DSM 44549 / YS-314 / AJ 12310 / JCM 11189 / NBRC 100395)</name>
    <dbReference type="NCBI Taxonomy" id="196164"/>
    <lineage>
        <taxon>Bacteria</taxon>
        <taxon>Bacillati</taxon>
        <taxon>Actinomycetota</taxon>
        <taxon>Actinomycetes</taxon>
        <taxon>Mycobacteriales</taxon>
        <taxon>Corynebacteriaceae</taxon>
        <taxon>Corynebacterium</taxon>
    </lineage>
</organism>
<feature type="transmembrane region" description="Helical" evidence="2">
    <location>
        <begin position="24"/>
        <end position="49"/>
    </location>
</feature>
<keyword evidence="4" id="KW-1185">Reference proteome</keyword>
<dbReference type="HOGENOM" id="CLU_2315510_0_0_11"/>
<proteinExistence type="predicted"/>
<protein>
    <submittedName>
        <fullName evidence="3">Uncharacterized protein</fullName>
    </submittedName>
</protein>
<keyword evidence="2" id="KW-0812">Transmembrane</keyword>
<accession>Q8FSU3</accession>
<evidence type="ECO:0000313" key="4">
    <source>
        <dbReference type="Proteomes" id="UP000001409"/>
    </source>
</evidence>
<sequence length="99" mass="10474">MMDPNSAAIYLRVPDPWCAREARFSLHCGLMTGLLVVLIPLLLLFFLFAMQRIESSLLSTQDVNSSRDVTTSSSDDASAAGAGEGASGEDGPQSQPKAA</sequence>
<dbReference type="Proteomes" id="UP000001409">
    <property type="component" value="Chromosome"/>
</dbReference>
<feature type="region of interest" description="Disordered" evidence="1">
    <location>
        <begin position="58"/>
        <end position="99"/>
    </location>
</feature>
<evidence type="ECO:0000313" key="3">
    <source>
        <dbReference type="EMBL" id="BAC17098.1"/>
    </source>
</evidence>
<feature type="compositionally biased region" description="Polar residues" evidence="1">
    <location>
        <begin position="58"/>
        <end position="71"/>
    </location>
</feature>
<dbReference type="KEGG" id="cef:CE0288"/>
<evidence type="ECO:0000256" key="1">
    <source>
        <dbReference type="SAM" id="MobiDB-lite"/>
    </source>
</evidence>
<dbReference type="EMBL" id="BA000035">
    <property type="protein sequence ID" value="BAC17098.1"/>
    <property type="molecule type" value="Genomic_DNA"/>
</dbReference>
<keyword evidence="2" id="KW-1133">Transmembrane helix</keyword>
<feature type="compositionally biased region" description="Low complexity" evidence="1">
    <location>
        <begin position="72"/>
        <end position="81"/>
    </location>
</feature>
<dbReference type="AlphaFoldDB" id="Q8FSU3"/>